<evidence type="ECO:0000313" key="1">
    <source>
        <dbReference type="EMBL" id="CAD9692572.1"/>
    </source>
</evidence>
<dbReference type="AlphaFoldDB" id="A0A7S2WK18"/>
<gene>
    <name evidence="1" type="ORF">EANT1437_LOCUS12933</name>
</gene>
<name>A0A7S2WK18_9STRA</name>
<sequence length="134" mass="14570">MSTTVIVPSNHHSQSYSDYIASSTSRTEQNEIVPYKKDISLLKLNSVPAKPHIHPKRKDLKKRRKIHTATGTIGGVILGGVTLGPLGMVVGGVAGAATVHKVGKIREKKAQRKYEKFEVQKQASQGMIHDGTFA</sequence>
<accession>A0A7S2WK18</accession>
<dbReference type="EMBL" id="HBHI01025174">
    <property type="protein sequence ID" value="CAD9692572.1"/>
    <property type="molecule type" value="Transcribed_RNA"/>
</dbReference>
<evidence type="ECO:0008006" key="2">
    <source>
        <dbReference type="Google" id="ProtNLM"/>
    </source>
</evidence>
<reference evidence="1" key="1">
    <citation type="submission" date="2021-01" db="EMBL/GenBank/DDBJ databases">
        <authorList>
            <person name="Corre E."/>
            <person name="Pelletier E."/>
            <person name="Niang G."/>
            <person name="Scheremetjew M."/>
            <person name="Finn R."/>
            <person name="Kale V."/>
            <person name="Holt S."/>
            <person name="Cochrane G."/>
            <person name="Meng A."/>
            <person name="Brown T."/>
            <person name="Cohen L."/>
        </authorList>
    </citation>
    <scope>NUCLEOTIDE SEQUENCE</scope>
    <source>
        <strain evidence="1">CCMP1452</strain>
    </source>
</reference>
<protein>
    <recommendedName>
        <fullName evidence="2">Glycine zipper domain-containing protein</fullName>
    </recommendedName>
</protein>
<proteinExistence type="predicted"/>
<organism evidence="1">
    <name type="scientific">Eucampia antarctica</name>
    <dbReference type="NCBI Taxonomy" id="49252"/>
    <lineage>
        <taxon>Eukaryota</taxon>
        <taxon>Sar</taxon>
        <taxon>Stramenopiles</taxon>
        <taxon>Ochrophyta</taxon>
        <taxon>Bacillariophyta</taxon>
        <taxon>Mediophyceae</taxon>
        <taxon>Biddulphiophycidae</taxon>
        <taxon>Hemiaulales</taxon>
        <taxon>Hemiaulaceae</taxon>
        <taxon>Eucampia</taxon>
    </lineage>
</organism>